<dbReference type="STRING" id="77020.A0A0M8MYF6"/>
<dbReference type="PANTHER" id="PTHR21573:SF0">
    <property type="entry name" value="ER MEMBRANE PROTEIN COMPLEX SUBUNIT 1"/>
    <property type="match status" value="1"/>
</dbReference>
<feature type="transmembrane region" description="Helical" evidence="11">
    <location>
        <begin position="1026"/>
        <end position="1044"/>
    </location>
</feature>
<feature type="domain" description="ER membrane protein complex subunit 1 C-terminal" evidence="13">
    <location>
        <begin position="836"/>
        <end position="1053"/>
    </location>
</feature>
<evidence type="ECO:0000256" key="2">
    <source>
        <dbReference type="ARBA" id="ARBA00007904"/>
    </source>
</evidence>
<dbReference type="EMBL" id="LGAV01000001">
    <property type="protein sequence ID" value="KOS16230.1"/>
    <property type="molecule type" value="Genomic_DNA"/>
</dbReference>
<evidence type="ECO:0000313" key="14">
    <source>
        <dbReference type="EMBL" id="KOS16230.1"/>
    </source>
</evidence>
<dbReference type="SUPFAM" id="SSF50998">
    <property type="entry name" value="Quinoprotein alcohol dehydrogenase-like"/>
    <property type="match status" value="1"/>
</dbReference>
<evidence type="ECO:0000256" key="10">
    <source>
        <dbReference type="ARBA" id="ARBA00023180"/>
    </source>
</evidence>
<evidence type="ECO:0000256" key="4">
    <source>
        <dbReference type="ARBA" id="ARBA00020824"/>
    </source>
</evidence>
<comment type="similarity">
    <text evidence="2">Belongs to the EMC1 family.</text>
</comment>
<dbReference type="GO" id="GO:0072546">
    <property type="term" value="C:EMC complex"/>
    <property type="evidence" value="ECO:0007669"/>
    <property type="project" value="InterPro"/>
</dbReference>
<evidence type="ECO:0000256" key="5">
    <source>
        <dbReference type="ARBA" id="ARBA00022692"/>
    </source>
</evidence>
<feature type="chain" id="PRO_5005818783" description="ER membrane protein complex subunit 1" evidence="12">
    <location>
        <begin position="19"/>
        <end position="1053"/>
    </location>
</feature>
<evidence type="ECO:0000256" key="8">
    <source>
        <dbReference type="ARBA" id="ARBA00022989"/>
    </source>
</evidence>
<dbReference type="OrthoDB" id="28092at2759"/>
<evidence type="ECO:0000256" key="3">
    <source>
        <dbReference type="ARBA" id="ARBA00011276"/>
    </source>
</evidence>
<dbReference type="InterPro" id="IPR026895">
    <property type="entry name" value="EMC1"/>
</dbReference>
<evidence type="ECO:0000256" key="9">
    <source>
        <dbReference type="ARBA" id="ARBA00023136"/>
    </source>
</evidence>
<keyword evidence="9 11" id="KW-0472">Membrane</keyword>
<keyword evidence="15" id="KW-1185">Reference proteome</keyword>
<dbReference type="Proteomes" id="UP000037751">
    <property type="component" value="Unassembled WGS sequence"/>
</dbReference>
<dbReference type="Pfam" id="PF07774">
    <property type="entry name" value="EMC1_C"/>
    <property type="match status" value="1"/>
</dbReference>
<evidence type="ECO:0000256" key="6">
    <source>
        <dbReference type="ARBA" id="ARBA00022729"/>
    </source>
</evidence>
<comment type="subcellular location">
    <subcellularLocation>
        <location evidence="1">Endoplasmic reticulum membrane</location>
        <topology evidence="1">Single-pass type I membrane protein</topology>
    </subcellularLocation>
</comment>
<comment type="subunit">
    <text evidence="3">Component of the ER membrane protein complex (EMC).</text>
</comment>
<comment type="caution">
    <text evidence="14">The sequence shown here is derived from an EMBL/GenBank/DDBJ whole genome shotgun (WGS) entry which is preliminary data.</text>
</comment>
<sequence length="1053" mass="115559">MLARWVSWLLCFAVLASLVPNQSSAHAFLHLLTPKKPAPPVSSHLSPYFGVPVTEPRKSVRAVHPRFQRFIRDSQDVNTQTSTAFITMTDAGTIGALNPRDGSMVWRRVLDKGDEVISMIPHEETLLLGSTKDNLTLRLVMGKTGIMDWSISFDVQPLLDQVPIHAAFLESGGVDVVAAVGGSLFRIRYGELLWTWTPEQEQRILYVVPYDNHLYVVGATRVGTKWQPRVTVLARTAEQLAVYDVRDDLRDLSSVILLPYARRRHIPDVLHATPSGGPHIAWLARDGSVHAMRLNEPTPKVKVLKAGKSQFAQLYDVGLGDRGLFVGQRADSTAEVLQVGVEGTLRSVWEFEEVAPDAVYDGVLDRQGHAYVLRMYFTRGQHLMNQHVFWADAVNGGHRGQVTGMSYQYDHDRHGNVLAAAVEAAPQGPQRLAVRVGLVTSSGSVQLVHDAEQKWVLEEGLSQPVQTLLVSLPDAGLGPAAVALAPSTAWMAPYAALERESWAGRVVRHVRLLASVPQWLTAYVRASAHRDLASLGSAMQTLLGGASPSAQDKMGPVAGGPRTDSATLLEAPRAASNATLHHDRFGFDMLVLAASRQGKVYGVNQTLHGSAIVWERSLVGFGEAEGAPEPHVNVTHLVQTRATGSLDDNGKPLPPLALVVAEVTMPGQPLETRVWDLDPLTGELLGSQDGATVCDGAIRDVYQAADHVSFVCANGQILRPVSSEPMYIMTLEGGQALQGYLLEQDTLPTWRMPLSPTERVVAMHDPSRDHVASLGTVRGDRSVLYKYLNPHARVIVTYDEQAKLAHVYVIDVVSGEMVYQLQVPGLASGQLHSTYAENWITLQYQADEVLGSERLLSMELYEREGQNDARYISSLARGNNEGELRTRQSPTAFVQTFVLPYSVRAMATTRTTLGVARRSLVIANNRSEVLLLPRRFLDPRRPVGKPTKEDQEEGLLPYQPVLPDEPAWKLIKTNHLAAHLDRIVTAPALLESSSMVLATGLDWVYTVASPSGPFDRLHTSFNKTQLVLTILGLMAGIAITRPLIRMRALNARW</sequence>
<evidence type="ECO:0000259" key="13">
    <source>
        <dbReference type="Pfam" id="PF07774"/>
    </source>
</evidence>
<evidence type="ECO:0000256" key="1">
    <source>
        <dbReference type="ARBA" id="ARBA00004115"/>
    </source>
</evidence>
<evidence type="ECO:0000256" key="7">
    <source>
        <dbReference type="ARBA" id="ARBA00022824"/>
    </source>
</evidence>
<dbReference type="AlphaFoldDB" id="A0A0M8MYF6"/>
<dbReference type="InterPro" id="IPR015943">
    <property type="entry name" value="WD40/YVTN_repeat-like_dom_sf"/>
</dbReference>
<keyword evidence="10" id="KW-0325">Glycoprotein</keyword>
<keyword evidence="7" id="KW-0256">Endoplasmic reticulum</keyword>
<dbReference type="RefSeq" id="XP_017993862.1">
    <property type="nucleotide sequence ID" value="XM_018137887.1"/>
</dbReference>
<evidence type="ECO:0000256" key="11">
    <source>
        <dbReference type="SAM" id="Phobius"/>
    </source>
</evidence>
<organism evidence="14 15">
    <name type="scientific">Malassezia pachydermatis</name>
    <dbReference type="NCBI Taxonomy" id="77020"/>
    <lineage>
        <taxon>Eukaryota</taxon>
        <taxon>Fungi</taxon>
        <taxon>Dikarya</taxon>
        <taxon>Basidiomycota</taxon>
        <taxon>Ustilaginomycotina</taxon>
        <taxon>Malasseziomycetes</taxon>
        <taxon>Malasseziales</taxon>
        <taxon>Malasseziaceae</taxon>
        <taxon>Malassezia</taxon>
    </lineage>
</organism>
<gene>
    <name evidence="14" type="ORF">Malapachy_3417</name>
</gene>
<keyword evidence="5 11" id="KW-0812">Transmembrane</keyword>
<dbReference type="VEuPathDB" id="FungiDB:Malapachy_3417"/>
<evidence type="ECO:0000313" key="15">
    <source>
        <dbReference type="Proteomes" id="UP000037751"/>
    </source>
</evidence>
<evidence type="ECO:0000256" key="12">
    <source>
        <dbReference type="SAM" id="SignalP"/>
    </source>
</evidence>
<name>A0A0M8MYF6_9BASI</name>
<accession>A0A0M8MYF6</accession>
<dbReference type="InterPro" id="IPR011047">
    <property type="entry name" value="Quinoprotein_ADH-like_sf"/>
</dbReference>
<dbReference type="InterPro" id="IPR011678">
    <property type="entry name" value="EMC1_C"/>
</dbReference>
<keyword evidence="8 11" id="KW-1133">Transmembrane helix</keyword>
<feature type="signal peptide" evidence="12">
    <location>
        <begin position="1"/>
        <end position="18"/>
    </location>
</feature>
<dbReference type="Gene3D" id="2.130.10.10">
    <property type="entry name" value="YVTN repeat-like/Quinoprotein amine dehydrogenase"/>
    <property type="match status" value="1"/>
</dbReference>
<dbReference type="GeneID" id="28729763"/>
<protein>
    <recommendedName>
        <fullName evidence="4">ER membrane protein complex subunit 1</fullName>
    </recommendedName>
</protein>
<reference evidence="14 15" key="1">
    <citation type="submission" date="2015-07" db="EMBL/GenBank/DDBJ databases">
        <title>Draft Genome Sequence of Malassezia furfur CBS1878 and Malassezia pachydermatis CBS1879.</title>
        <authorList>
            <person name="Triana S."/>
            <person name="Ohm R."/>
            <person name="Gonzalez A."/>
            <person name="DeCock H."/>
            <person name="Restrepo S."/>
            <person name="Celis A."/>
        </authorList>
    </citation>
    <scope>NUCLEOTIDE SEQUENCE [LARGE SCALE GENOMIC DNA]</scope>
    <source>
        <strain evidence="14 15">CBS 1879</strain>
    </source>
</reference>
<proteinExistence type="inferred from homology"/>
<dbReference type="PANTHER" id="PTHR21573">
    <property type="entry name" value="ER MEMBRANE PROTEIN COMPLEX SUBUNIT 1"/>
    <property type="match status" value="1"/>
</dbReference>
<keyword evidence="6 12" id="KW-0732">Signal</keyword>
<dbReference type="GO" id="GO:0034975">
    <property type="term" value="P:protein folding in endoplasmic reticulum"/>
    <property type="evidence" value="ECO:0007669"/>
    <property type="project" value="TreeGrafter"/>
</dbReference>